<feature type="transmembrane region" description="Helical" evidence="10">
    <location>
        <begin position="31"/>
        <end position="54"/>
    </location>
</feature>
<evidence type="ECO:0008006" key="13">
    <source>
        <dbReference type="Google" id="ProtNLM"/>
    </source>
</evidence>
<organism evidence="11 12">
    <name type="scientific">Nezara viridula</name>
    <name type="common">Southern green stink bug</name>
    <name type="synonym">Cimex viridulus</name>
    <dbReference type="NCBI Taxonomy" id="85310"/>
    <lineage>
        <taxon>Eukaryota</taxon>
        <taxon>Metazoa</taxon>
        <taxon>Ecdysozoa</taxon>
        <taxon>Arthropoda</taxon>
        <taxon>Hexapoda</taxon>
        <taxon>Insecta</taxon>
        <taxon>Pterygota</taxon>
        <taxon>Neoptera</taxon>
        <taxon>Paraneoptera</taxon>
        <taxon>Hemiptera</taxon>
        <taxon>Heteroptera</taxon>
        <taxon>Panheteroptera</taxon>
        <taxon>Pentatomomorpha</taxon>
        <taxon>Pentatomoidea</taxon>
        <taxon>Pentatomidae</taxon>
        <taxon>Pentatominae</taxon>
        <taxon>Nezara</taxon>
    </lineage>
</organism>
<name>A0A9P0HR36_NEZVI</name>
<dbReference type="PANTHER" id="PTHR21137:SF35">
    <property type="entry name" value="ODORANT RECEPTOR 19A-RELATED"/>
    <property type="match status" value="1"/>
</dbReference>
<protein>
    <recommendedName>
        <fullName evidence="13">Odorant receptor</fullName>
    </recommendedName>
</protein>
<keyword evidence="2" id="KW-1003">Cell membrane</keyword>
<dbReference type="AlphaFoldDB" id="A0A9P0HR36"/>
<evidence type="ECO:0000256" key="8">
    <source>
        <dbReference type="ARBA" id="ARBA00023170"/>
    </source>
</evidence>
<evidence type="ECO:0000256" key="6">
    <source>
        <dbReference type="ARBA" id="ARBA00022989"/>
    </source>
</evidence>
<evidence type="ECO:0000313" key="12">
    <source>
        <dbReference type="Proteomes" id="UP001152798"/>
    </source>
</evidence>
<evidence type="ECO:0000256" key="5">
    <source>
        <dbReference type="ARBA" id="ARBA00022725"/>
    </source>
</evidence>
<evidence type="ECO:0000256" key="7">
    <source>
        <dbReference type="ARBA" id="ARBA00023136"/>
    </source>
</evidence>
<feature type="transmembrane region" description="Helical" evidence="10">
    <location>
        <begin position="127"/>
        <end position="143"/>
    </location>
</feature>
<dbReference type="InterPro" id="IPR004117">
    <property type="entry name" value="7tm6_olfct_rcpt"/>
</dbReference>
<dbReference type="GO" id="GO:0007165">
    <property type="term" value="P:signal transduction"/>
    <property type="evidence" value="ECO:0007669"/>
    <property type="project" value="UniProtKB-KW"/>
</dbReference>
<evidence type="ECO:0000313" key="11">
    <source>
        <dbReference type="EMBL" id="CAH1405906.1"/>
    </source>
</evidence>
<feature type="transmembrane region" description="Helical" evidence="10">
    <location>
        <begin position="207"/>
        <end position="229"/>
    </location>
</feature>
<gene>
    <name evidence="11" type="ORF">NEZAVI_LOCUS13969</name>
</gene>
<dbReference type="Proteomes" id="UP001152798">
    <property type="component" value="Chromosome 6"/>
</dbReference>
<dbReference type="Pfam" id="PF02949">
    <property type="entry name" value="7tm_6"/>
    <property type="match status" value="1"/>
</dbReference>
<feature type="transmembrane region" description="Helical" evidence="10">
    <location>
        <begin position="235"/>
        <end position="259"/>
    </location>
</feature>
<reference evidence="11" key="1">
    <citation type="submission" date="2022-01" db="EMBL/GenBank/DDBJ databases">
        <authorList>
            <person name="King R."/>
        </authorList>
    </citation>
    <scope>NUCLEOTIDE SEQUENCE</scope>
</reference>
<evidence type="ECO:0000256" key="2">
    <source>
        <dbReference type="ARBA" id="ARBA00022475"/>
    </source>
</evidence>
<keyword evidence="9" id="KW-0807">Transducer</keyword>
<dbReference type="GO" id="GO:0005886">
    <property type="term" value="C:plasma membrane"/>
    <property type="evidence" value="ECO:0007669"/>
    <property type="project" value="UniProtKB-SubCell"/>
</dbReference>
<keyword evidence="3" id="KW-0716">Sensory transduction</keyword>
<evidence type="ECO:0000256" key="3">
    <source>
        <dbReference type="ARBA" id="ARBA00022606"/>
    </source>
</evidence>
<evidence type="ECO:0000256" key="9">
    <source>
        <dbReference type="ARBA" id="ARBA00023224"/>
    </source>
</evidence>
<evidence type="ECO:0000256" key="4">
    <source>
        <dbReference type="ARBA" id="ARBA00022692"/>
    </source>
</evidence>
<evidence type="ECO:0000256" key="1">
    <source>
        <dbReference type="ARBA" id="ARBA00004651"/>
    </source>
</evidence>
<keyword evidence="12" id="KW-1185">Reference proteome</keyword>
<proteinExistence type="predicted"/>
<dbReference type="OrthoDB" id="6596048at2759"/>
<keyword evidence="5" id="KW-0552">Olfaction</keyword>
<dbReference type="GO" id="GO:0004984">
    <property type="term" value="F:olfactory receptor activity"/>
    <property type="evidence" value="ECO:0007669"/>
    <property type="project" value="InterPro"/>
</dbReference>
<sequence length="337" mass="38322">MYITSMISITTLTIKYVLQREHPTIQEYTRAMNGVVACIAFVYAICKSLVLKLFGKKLLLLMDMVEELGAVDEAATPHRDRSVRHATLYLGLLCLIPATWTACSMFYMHNIPFPTDWPWGDHTPFRYFLSFSIDFVAATYCAVTHSTYDTIFPVCAGAICGHIASISAKMEKLGTTGNKKKDKEILTECYRLHVALLRISEHINNTFGFVFLIQSIYTVLHACVIIYQVMKVSDITLAVLNTAPILASSYAQFLLFCYYGELLTDYFERLRFGFYNNCWYQCDMEMKKTLVIMTLAANRTVRLEAYGITFAGHKTYVSGLQDSISYYLILKTVTTDT</sequence>
<keyword evidence="8" id="KW-0675">Receptor</keyword>
<keyword evidence="6 10" id="KW-1133">Transmembrane helix</keyword>
<dbReference type="PANTHER" id="PTHR21137">
    <property type="entry name" value="ODORANT RECEPTOR"/>
    <property type="match status" value="1"/>
</dbReference>
<accession>A0A9P0HR36</accession>
<keyword evidence="4 10" id="KW-0812">Transmembrane</keyword>
<comment type="subcellular location">
    <subcellularLocation>
        <location evidence="1">Cell membrane</location>
        <topology evidence="1">Multi-pass membrane protein</topology>
    </subcellularLocation>
</comment>
<feature type="transmembrane region" description="Helical" evidence="10">
    <location>
        <begin position="88"/>
        <end position="107"/>
    </location>
</feature>
<dbReference type="GO" id="GO:0005549">
    <property type="term" value="F:odorant binding"/>
    <property type="evidence" value="ECO:0007669"/>
    <property type="project" value="InterPro"/>
</dbReference>
<dbReference type="EMBL" id="OV725082">
    <property type="protein sequence ID" value="CAH1405906.1"/>
    <property type="molecule type" value="Genomic_DNA"/>
</dbReference>
<keyword evidence="7 10" id="KW-0472">Membrane</keyword>
<evidence type="ECO:0000256" key="10">
    <source>
        <dbReference type="SAM" id="Phobius"/>
    </source>
</evidence>